<keyword evidence="2" id="KW-1185">Reference proteome</keyword>
<sequence length="69" mass="7513">MFTLAIIATALISFFTIVSSFLILFFNRVTDGMPCGASSPAFPAVLGELMWFYFAGAAVLLFCCISLIY</sequence>
<name>A0ACC0T710_POPTR</name>
<comment type="caution">
    <text evidence="1">The sequence shown here is derived from an EMBL/GenBank/DDBJ whole genome shotgun (WGS) entry which is preliminary data.</text>
</comment>
<proteinExistence type="predicted"/>
<accession>A0ACC0T710</accession>
<evidence type="ECO:0000313" key="2">
    <source>
        <dbReference type="Proteomes" id="UP000006729"/>
    </source>
</evidence>
<protein>
    <submittedName>
        <fullName evidence="1">Uncharacterized protein</fullName>
    </submittedName>
</protein>
<organism evidence="1 2">
    <name type="scientific">Populus trichocarpa</name>
    <name type="common">Western balsam poplar</name>
    <name type="synonym">Populus balsamifera subsp. trichocarpa</name>
    <dbReference type="NCBI Taxonomy" id="3694"/>
    <lineage>
        <taxon>Eukaryota</taxon>
        <taxon>Viridiplantae</taxon>
        <taxon>Streptophyta</taxon>
        <taxon>Embryophyta</taxon>
        <taxon>Tracheophyta</taxon>
        <taxon>Spermatophyta</taxon>
        <taxon>Magnoliopsida</taxon>
        <taxon>eudicotyledons</taxon>
        <taxon>Gunneridae</taxon>
        <taxon>Pentapetalae</taxon>
        <taxon>rosids</taxon>
        <taxon>fabids</taxon>
        <taxon>Malpighiales</taxon>
        <taxon>Salicaceae</taxon>
        <taxon>Saliceae</taxon>
        <taxon>Populus</taxon>
    </lineage>
</organism>
<dbReference type="EMBL" id="CM009292">
    <property type="protein sequence ID" value="KAI9397232.1"/>
    <property type="molecule type" value="Genomic_DNA"/>
</dbReference>
<gene>
    <name evidence="1" type="ORF">POPTR_003G015466v4</name>
</gene>
<evidence type="ECO:0000313" key="1">
    <source>
        <dbReference type="EMBL" id="KAI9397232.1"/>
    </source>
</evidence>
<dbReference type="Proteomes" id="UP000006729">
    <property type="component" value="Chromosome 3"/>
</dbReference>
<reference evidence="1 2" key="1">
    <citation type="journal article" date="2006" name="Science">
        <title>The genome of black cottonwood, Populus trichocarpa (Torr. &amp; Gray).</title>
        <authorList>
            <person name="Tuskan G.A."/>
            <person name="Difazio S."/>
            <person name="Jansson S."/>
            <person name="Bohlmann J."/>
            <person name="Grigoriev I."/>
            <person name="Hellsten U."/>
            <person name="Putnam N."/>
            <person name="Ralph S."/>
            <person name="Rombauts S."/>
            <person name="Salamov A."/>
            <person name="Schein J."/>
            <person name="Sterck L."/>
            <person name="Aerts A."/>
            <person name="Bhalerao R.R."/>
            <person name="Bhalerao R.P."/>
            <person name="Blaudez D."/>
            <person name="Boerjan W."/>
            <person name="Brun A."/>
            <person name="Brunner A."/>
            <person name="Busov V."/>
            <person name="Campbell M."/>
            <person name="Carlson J."/>
            <person name="Chalot M."/>
            <person name="Chapman J."/>
            <person name="Chen G.L."/>
            <person name="Cooper D."/>
            <person name="Coutinho P.M."/>
            <person name="Couturier J."/>
            <person name="Covert S."/>
            <person name="Cronk Q."/>
            <person name="Cunningham R."/>
            <person name="Davis J."/>
            <person name="Degroeve S."/>
            <person name="Dejardin A."/>
            <person name="Depamphilis C."/>
            <person name="Detter J."/>
            <person name="Dirks B."/>
            <person name="Dubchak I."/>
            <person name="Duplessis S."/>
            <person name="Ehlting J."/>
            <person name="Ellis B."/>
            <person name="Gendler K."/>
            <person name="Goodstein D."/>
            <person name="Gribskov M."/>
            <person name="Grimwood J."/>
            <person name="Groover A."/>
            <person name="Gunter L."/>
            <person name="Hamberger B."/>
            <person name="Heinze B."/>
            <person name="Helariutta Y."/>
            <person name="Henrissat B."/>
            <person name="Holligan D."/>
            <person name="Holt R."/>
            <person name="Huang W."/>
            <person name="Islam-Faridi N."/>
            <person name="Jones S."/>
            <person name="Jones-Rhoades M."/>
            <person name="Jorgensen R."/>
            <person name="Joshi C."/>
            <person name="Kangasjarvi J."/>
            <person name="Karlsson J."/>
            <person name="Kelleher C."/>
            <person name="Kirkpatrick R."/>
            <person name="Kirst M."/>
            <person name="Kohler A."/>
            <person name="Kalluri U."/>
            <person name="Larimer F."/>
            <person name="Leebens-Mack J."/>
            <person name="Leple J.C."/>
            <person name="Locascio P."/>
            <person name="Lou Y."/>
            <person name="Lucas S."/>
            <person name="Martin F."/>
            <person name="Montanini B."/>
            <person name="Napoli C."/>
            <person name="Nelson D.R."/>
            <person name="Nelson C."/>
            <person name="Nieminen K."/>
            <person name="Nilsson O."/>
            <person name="Pereda V."/>
            <person name="Peter G."/>
            <person name="Philippe R."/>
            <person name="Pilate G."/>
            <person name="Poliakov A."/>
            <person name="Razumovskaya J."/>
            <person name="Richardson P."/>
            <person name="Rinaldi C."/>
            <person name="Ritland K."/>
            <person name="Rouze P."/>
            <person name="Ryaboy D."/>
            <person name="Schmutz J."/>
            <person name="Schrader J."/>
            <person name="Segerman B."/>
            <person name="Shin H."/>
            <person name="Siddiqui A."/>
            <person name="Sterky F."/>
            <person name="Terry A."/>
            <person name="Tsai C.J."/>
            <person name="Uberbacher E."/>
            <person name="Unneberg P."/>
            <person name="Vahala J."/>
            <person name="Wall K."/>
            <person name="Wessler S."/>
            <person name="Yang G."/>
            <person name="Yin T."/>
            <person name="Douglas C."/>
            <person name="Marra M."/>
            <person name="Sandberg G."/>
            <person name="Van de Peer Y."/>
            <person name="Rokhsar D."/>
        </authorList>
    </citation>
    <scope>NUCLEOTIDE SEQUENCE [LARGE SCALE GENOMIC DNA]</scope>
    <source>
        <strain evidence="2">cv. Nisqually</strain>
    </source>
</reference>